<dbReference type="HAMAP" id="MF_00323">
    <property type="entry name" value="Ferrochelatase"/>
    <property type="match status" value="1"/>
</dbReference>
<dbReference type="GO" id="GO:0046872">
    <property type="term" value="F:metal ion binding"/>
    <property type="evidence" value="ECO:0007669"/>
    <property type="project" value="UniProtKB-KW"/>
</dbReference>
<dbReference type="InterPro" id="IPR019772">
    <property type="entry name" value="Ferrochelatase_AS"/>
</dbReference>
<organism evidence="9 10">
    <name type="scientific">Campylobacter showae RM3277</name>
    <dbReference type="NCBI Taxonomy" id="553219"/>
    <lineage>
        <taxon>Bacteria</taxon>
        <taxon>Pseudomonadati</taxon>
        <taxon>Campylobacterota</taxon>
        <taxon>Epsilonproteobacteria</taxon>
        <taxon>Campylobacterales</taxon>
        <taxon>Campylobacteraceae</taxon>
        <taxon>Campylobacter</taxon>
    </lineage>
</organism>
<evidence type="ECO:0000256" key="4">
    <source>
        <dbReference type="ARBA" id="ARBA00023239"/>
    </source>
</evidence>
<dbReference type="Gene3D" id="3.40.50.1400">
    <property type="match status" value="2"/>
</dbReference>
<dbReference type="eggNOG" id="COG0276">
    <property type="taxonomic scope" value="Bacteria"/>
</dbReference>
<evidence type="ECO:0000256" key="8">
    <source>
        <dbReference type="RuleBase" id="RU000607"/>
    </source>
</evidence>
<dbReference type="NCBIfam" id="TIGR00109">
    <property type="entry name" value="hemH"/>
    <property type="match status" value="1"/>
</dbReference>
<evidence type="ECO:0000256" key="2">
    <source>
        <dbReference type="ARBA" id="ARBA00023004"/>
    </source>
</evidence>
<keyword evidence="10" id="KW-1185">Reference proteome</keyword>
<evidence type="ECO:0000256" key="3">
    <source>
        <dbReference type="ARBA" id="ARBA00023133"/>
    </source>
</evidence>
<sequence>MRMRLILLLNMGGPNDLSEVEVFLKNMFNDPYILGIKSPFLRKFVAFMITKSRLKAAQNNYRQIGGKSPICELTARLCGKISHFLDDDTAVAFAMNYTPPFAKDVLAEFTEASEIVVFPLYPHHSFTTVTSSISDFEKAQAELNLKAKVKIIEPFFEDERYNEVVVDDIEKAARNLNSGDIMLVFSAHSLPQKMIDAGDVYEEHVKRHVQILTEILEKRGVKFKQILLAYQSKLGPVKWLEPSLNQVLAEIKDKKVLVYPISFCIDNSETVFELSKEFRHIASELNFDFYDVVGCPNDSEKFAKFIAEKAKE</sequence>
<dbReference type="GO" id="GO:0004325">
    <property type="term" value="F:ferrochelatase activity"/>
    <property type="evidence" value="ECO:0007669"/>
    <property type="project" value="UniProtKB-UniRule"/>
</dbReference>
<protein>
    <recommendedName>
        <fullName evidence="7 8">Ferrochelatase</fullName>
        <ecNumber evidence="7 8">4.98.1.1</ecNumber>
    </recommendedName>
    <alternativeName>
        <fullName evidence="7">Heme synthase</fullName>
    </alternativeName>
    <alternativeName>
        <fullName evidence="7">Protoheme ferro-lyase</fullName>
    </alternativeName>
</protein>
<dbReference type="InterPro" id="IPR033659">
    <property type="entry name" value="Ferrochelatase_N"/>
</dbReference>
<comment type="caution">
    <text evidence="9">The sequence shown here is derived from an EMBL/GenBank/DDBJ whole genome shotgun (WGS) entry which is preliminary data.</text>
</comment>
<dbReference type="EMBL" id="ACVQ01000003">
    <property type="protein sequence ID" value="EET80774.1"/>
    <property type="molecule type" value="Genomic_DNA"/>
</dbReference>
<dbReference type="Pfam" id="PF00762">
    <property type="entry name" value="Ferrochelatase"/>
    <property type="match status" value="1"/>
</dbReference>
<gene>
    <name evidence="7 9" type="primary">hemH</name>
    <name evidence="9" type="ORF">CAMSH0001_1502</name>
</gene>
<reference evidence="9 10" key="1">
    <citation type="submission" date="2009-07" db="EMBL/GenBank/DDBJ databases">
        <authorList>
            <person name="Madupu R."/>
            <person name="Sebastian Y."/>
            <person name="Durkin A.S."/>
            <person name="Torralba M."/>
            <person name="Methe B."/>
            <person name="Sutton G.G."/>
            <person name="Strausberg R.L."/>
            <person name="Nelson K.E."/>
        </authorList>
    </citation>
    <scope>NUCLEOTIDE SEQUENCE [LARGE SCALE GENOMIC DNA]</scope>
    <source>
        <strain evidence="9 10">RM3277</strain>
    </source>
</reference>
<evidence type="ECO:0000313" key="9">
    <source>
        <dbReference type="EMBL" id="EET80774.1"/>
    </source>
</evidence>
<dbReference type="GO" id="GO:0005737">
    <property type="term" value="C:cytoplasm"/>
    <property type="evidence" value="ECO:0007669"/>
    <property type="project" value="UniProtKB-SubCell"/>
</dbReference>
<dbReference type="InterPro" id="IPR001015">
    <property type="entry name" value="Ferrochelatase"/>
</dbReference>
<proteinExistence type="inferred from homology"/>
<comment type="pathway">
    <text evidence="7 8">Porphyrin-containing compound metabolism; protoheme biosynthesis; protoheme from protoporphyrin-IX: step 1/1.</text>
</comment>
<dbReference type="GO" id="GO:0006783">
    <property type="term" value="P:heme biosynthetic process"/>
    <property type="evidence" value="ECO:0007669"/>
    <property type="project" value="UniProtKB-UniRule"/>
</dbReference>
<comment type="similarity">
    <text evidence="1 7 8">Belongs to the ferrochelatase family.</text>
</comment>
<dbReference type="OrthoDB" id="9809741at2"/>
<comment type="subcellular location">
    <subcellularLocation>
        <location evidence="7 8">Cytoplasm</location>
    </subcellularLocation>
</comment>
<dbReference type="PROSITE" id="PS00534">
    <property type="entry name" value="FERROCHELATASE"/>
    <property type="match status" value="1"/>
</dbReference>
<evidence type="ECO:0000256" key="7">
    <source>
        <dbReference type="HAMAP-Rule" id="MF_00323"/>
    </source>
</evidence>
<dbReference type="Proteomes" id="UP000003107">
    <property type="component" value="Unassembled WGS sequence"/>
</dbReference>
<keyword evidence="3 7" id="KW-0350">Heme biosynthesis</keyword>
<dbReference type="SUPFAM" id="SSF53800">
    <property type="entry name" value="Chelatase"/>
    <property type="match status" value="1"/>
</dbReference>
<comment type="catalytic activity">
    <reaction evidence="6">
        <text>Fe-coproporphyrin III + 2 H(+) = coproporphyrin III + Fe(2+)</text>
        <dbReference type="Rhea" id="RHEA:49572"/>
        <dbReference type="ChEBI" id="CHEBI:15378"/>
        <dbReference type="ChEBI" id="CHEBI:29033"/>
        <dbReference type="ChEBI" id="CHEBI:68438"/>
        <dbReference type="ChEBI" id="CHEBI:131725"/>
        <dbReference type="EC" id="4.99.1.9"/>
    </reaction>
    <physiologicalReaction direction="right-to-left" evidence="6">
        <dbReference type="Rhea" id="RHEA:49574"/>
    </physiologicalReaction>
</comment>
<dbReference type="PANTHER" id="PTHR11108:SF1">
    <property type="entry name" value="FERROCHELATASE, MITOCHONDRIAL"/>
    <property type="match status" value="1"/>
</dbReference>
<dbReference type="AlphaFoldDB" id="C6RCR6"/>
<evidence type="ECO:0000256" key="5">
    <source>
        <dbReference type="ARBA" id="ARBA00023244"/>
    </source>
</evidence>
<dbReference type="UniPathway" id="UPA00252">
    <property type="reaction ID" value="UER00325"/>
</dbReference>
<comment type="catalytic activity">
    <reaction evidence="7 8">
        <text>heme b + 2 H(+) = protoporphyrin IX + Fe(2+)</text>
        <dbReference type="Rhea" id="RHEA:22584"/>
        <dbReference type="ChEBI" id="CHEBI:15378"/>
        <dbReference type="ChEBI" id="CHEBI:29033"/>
        <dbReference type="ChEBI" id="CHEBI:57306"/>
        <dbReference type="ChEBI" id="CHEBI:60344"/>
        <dbReference type="EC" id="4.98.1.1"/>
    </reaction>
</comment>
<evidence type="ECO:0000256" key="6">
    <source>
        <dbReference type="ARBA" id="ARBA00024536"/>
    </source>
</evidence>
<dbReference type="PANTHER" id="PTHR11108">
    <property type="entry name" value="FERROCHELATASE"/>
    <property type="match status" value="1"/>
</dbReference>
<evidence type="ECO:0000256" key="1">
    <source>
        <dbReference type="ARBA" id="ARBA00007718"/>
    </source>
</evidence>
<dbReference type="CDD" id="cd00419">
    <property type="entry name" value="Ferrochelatase_C"/>
    <property type="match status" value="1"/>
</dbReference>
<dbReference type="STRING" id="553219.CAMSH0001_1502"/>
<keyword evidence="5 7" id="KW-0627">Porphyrin biosynthesis</keyword>
<keyword evidence="2 7" id="KW-0408">Iron</keyword>
<evidence type="ECO:0000313" key="10">
    <source>
        <dbReference type="Proteomes" id="UP000003107"/>
    </source>
</evidence>
<keyword evidence="4 7" id="KW-0456">Lyase</keyword>
<name>C6RCR6_9BACT</name>
<dbReference type="EC" id="4.98.1.1" evidence="7 8"/>
<dbReference type="InterPro" id="IPR033644">
    <property type="entry name" value="Ferrochelatase_C"/>
</dbReference>
<comment type="function">
    <text evidence="7 8">Catalyzes the ferrous insertion into protoporphyrin IX.</text>
</comment>
<keyword evidence="7 8" id="KW-0963">Cytoplasm</keyword>
<keyword evidence="7" id="KW-0479">Metal-binding</keyword>
<accession>C6RCR6</accession>
<feature type="binding site" evidence="7">
    <location>
        <position position="188"/>
    </location>
    <ligand>
        <name>Fe(2+)</name>
        <dbReference type="ChEBI" id="CHEBI:29033"/>
    </ligand>
</feature>
<dbReference type="CDD" id="cd03411">
    <property type="entry name" value="Ferrochelatase_N"/>
    <property type="match status" value="1"/>
</dbReference>
<feature type="binding site" evidence="7">
    <location>
        <position position="269"/>
    </location>
    <ligand>
        <name>Fe(2+)</name>
        <dbReference type="ChEBI" id="CHEBI:29033"/>
    </ligand>
</feature>